<dbReference type="SMART" id="SM00850">
    <property type="entry name" value="LytTR"/>
    <property type="match status" value="1"/>
</dbReference>
<evidence type="ECO:0000313" key="2">
    <source>
        <dbReference type="EMBL" id="KEK17894.1"/>
    </source>
</evidence>
<dbReference type="PROSITE" id="PS50930">
    <property type="entry name" value="HTH_LYTTR"/>
    <property type="match status" value="1"/>
</dbReference>
<dbReference type="InterPro" id="IPR007492">
    <property type="entry name" value="LytTR_DNA-bd_dom"/>
</dbReference>
<reference evidence="2 3" key="1">
    <citation type="submission" date="2014-06" db="EMBL/GenBank/DDBJ databases">
        <title>Draft genome sequence of Bacillus manliponensis JCM 15802 (MCCC 1A00708).</title>
        <authorList>
            <person name="Lai Q."/>
            <person name="Liu Y."/>
            <person name="Shao Z."/>
        </authorList>
    </citation>
    <scope>NUCLEOTIDE SEQUENCE [LARGE SCALE GENOMIC DNA]</scope>
    <source>
        <strain evidence="2 3">JCM 15802</strain>
    </source>
</reference>
<dbReference type="PANTHER" id="PTHR37299:SF1">
    <property type="entry name" value="STAGE 0 SPORULATION PROTEIN A HOMOLOG"/>
    <property type="match status" value="1"/>
</dbReference>
<dbReference type="AlphaFoldDB" id="A0A073JS44"/>
<accession>A0A073JS44</accession>
<gene>
    <name evidence="2" type="ORF">BAMA_10425</name>
</gene>
<protein>
    <recommendedName>
        <fullName evidence="1">HTH LytTR-type domain-containing protein</fullName>
    </recommendedName>
</protein>
<dbReference type="PANTHER" id="PTHR37299">
    <property type="entry name" value="TRANSCRIPTIONAL REGULATOR-RELATED"/>
    <property type="match status" value="1"/>
</dbReference>
<dbReference type="Proteomes" id="UP000027822">
    <property type="component" value="Unassembled WGS sequence"/>
</dbReference>
<proteinExistence type="predicted"/>
<sequence length="116" mass="13908">MTLFIAEEKLIIYRKSQINVIPVNEIIFIEKSNKDTLIHTRNKNFSVNYTLKDLELKLPSNFIRCHRSFIINMNLIFEMRNLNENCYSIQFNNCKKDALFNKDNIRKISYLQCLKN</sequence>
<dbReference type="Pfam" id="PF04397">
    <property type="entry name" value="LytTR"/>
    <property type="match status" value="1"/>
</dbReference>
<organism evidence="2 3">
    <name type="scientific">Bacillus manliponensis</name>
    <dbReference type="NCBI Taxonomy" id="574376"/>
    <lineage>
        <taxon>Bacteria</taxon>
        <taxon>Bacillati</taxon>
        <taxon>Bacillota</taxon>
        <taxon>Bacilli</taxon>
        <taxon>Bacillales</taxon>
        <taxon>Bacillaceae</taxon>
        <taxon>Bacillus</taxon>
        <taxon>Bacillus cereus group</taxon>
    </lineage>
</organism>
<dbReference type="GO" id="GO:0003677">
    <property type="term" value="F:DNA binding"/>
    <property type="evidence" value="ECO:0007669"/>
    <property type="project" value="InterPro"/>
</dbReference>
<dbReference type="EMBL" id="JOTN01000020">
    <property type="protein sequence ID" value="KEK17894.1"/>
    <property type="molecule type" value="Genomic_DNA"/>
</dbReference>
<evidence type="ECO:0000259" key="1">
    <source>
        <dbReference type="PROSITE" id="PS50930"/>
    </source>
</evidence>
<dbReference type="STRING" id="574376.BAMA_10425"/>
<dbReference type="OrthoDB" id="9802383at2"/>
<name>A0A073JS44_9BACI</name>
<keyword evidence="3" id="KW-1185">Reference proteome</keyword>
<feature type="domain" description="HTH LytTR-type" evidence="1">
    <location>
        <begin position="10"/>
        <end position="72"/>
    </location>
</feature>
<dbReference type="Gene3D" id="2.40.50.40">
    <property type="match status" value="1"/>
</dbReference>
<dbReference type="InterPro" id="IPR046947">
    <property type="entry name" value="LytR-like"/>
</dbReference>
<dbReference type="eggNOG" id="COG3279">
    <property type="taxonomic scope" value="Bacteria"/>
</dbReference>
<comment type="caution">
    <text evidence="2">The sequence shown here is derived from an EMBL/GenBank/DDBJ whole genome shotgun (WGS) entry which is preliminary data.</text>
</comment>
<evidence type="ECO:0000313" key="3">
    <source>
        <dbReference type="Proteomes" id="UP000027822"/>
    </source>
</evidence>
<dbReference type="GO" id="GO:0000156">
    <property type="term" value="F:phosphorelay response regulator activity"/>
    <property type="evidence" value="ECO:0007669"/>
    <property type="project" value="InterPro"/>
</dbReference>